<feature type="transmembrane region" description="Helical" evidence="1">
    <location>
        <begin position="52"/>
        <end position="70"/>
    </location>
</feature>
<keyword evidence="3" id="KW-1185">Reference proteome</keyword>
<protein>
    <submittedName>
        <fullName evidence="2">MerC family mercury resistance protein</fullName>
    </submittedName>
</protein>
<dbReference type="OrthoDB" id="6078385at2"/>
<dbReference type="Pfam" id="PF03203">
    <property type="entry name" value="MerC"/>
    <property type="match status" value="1"/>
</dbReference>
<dbReference type="AlphaFoldDB" id="A0A844YFS7"/>
<dbReference type="GO" id="GO:0016020">
    <property type="term" value="C:membrane"/>
    <property type="evidence" value="ECO:0007669"/>
    <property type="project" value="InterPro"/>
</dbReference>
<evidence type="ECO:0000313" key="3">
    <source>
        <dbReference type="Proteomes" id="UP000445582"/>
    </source>
</evidence>
<dbReference type="RefSeq" id="WP_160673925.1">
    <property type="nucleotide sequence ID" value="NZ_WTYN01000001.1"/>
</dbReference>
<evidence type="ECO:0000313" key="2">
    <source>
        <dbReference type="EMBL" id="MXO63011.1"/>
    </source>
</evidence>
<keyword evidence="1" id="KW-0812">Transmembrane</keyword>
<proteinExistence type="predicted"/>
<gene>
    <name evidence="2" type="ORF">GRI48_08315</name>
</gene>
<dbReference type="InterPro" id="IPR004891">
    <property type="entry name" value="Mercury-R_MerC"/>
</dbReference>
<dbReference type="GO" id="GO:0015097">
    <property type="term" value="F:mercury ion transmembrane transporter activity"/>
    <property type="evidence" value="ECO:0007669"/>
    <property type="project" value="InterPro"/>
</dbReference>
<reference evidence="2 3" key="1">
    <citation type="submission" date="2019-12" db="EMBL/GenBank/DDBJ databases">
        <title>Genomic-based taxomic classification of the family Erythrobacteraceae.</title>
        <authorList>
            <person name="Xu L."/>
        </authorList>
    </citation>
    <scope>NUCLEOTIDE SEQUENCE [LARGE SCALE GENOMIC DNA]</scope>
    <source>
        <strain evidence="2 3">MCCC 1A09965</strain>
    </source>
</reference>
<organism evidence="2 3">
    <name type="scientific">Qipengyuania oceanensis</name>
    <dbReference type="NCBI Taxonomy" id="1463597"/>
    <lineage>
        <taxon>Bacteria</taxon>
        <taxon>Pseudomonadati</taxon>
        <taxon>Pseudomonadota</taxon>
        <taxon>Alphaproteobacteria</taxon>
        <taxon>Sphingomonadales</taxon>
        <taxon>Erythrobacteraceae</taxon>
        <taxon>Qipengyuania</taxon>
    </lineage>
</organism>
<feature type="transmembrane region" description="Helical" evidence="1">
    <location>
        <begin position="101"/>
        <end position="119"/>
    </location>
</feature>
<comment type="caution">
    <text evidence="2">The sequence shown here is derived from an EMBL/GenBank/DDBJ whole genome shotgun (WGS) entry which is preliminary data.</text>
</comment>
<keyword evidence="1" id="KW-0472">Membrane</keyword>
<sequence>MRFTLHSIRDRMDRAGVVLSGLCALHCVASLVILSGLGIGGSFLLAPVIHEVGLALACVIAGVAIGWGAIRHRRAAPFVVAMMGLTFMGGALASPHGAQEAVLTIIGVIMVSVGHVLNLRSAH</sequence>
<feature type="transmembrane region" description="Helical" evidence="1">
    <location>
        <begin position="21"/>
        <end position="46"/>
    </location>
</feature>
<dbReference type="EMBL" id="WTYN01000001">
    <property type="protein sequence ID" value="MXO63011.1"/>
    <property type="molecule type" value="Genomic_DNA"/>
</dbReference>
<name>A0A844YFS7_9SPHN</name>
<feature type="transmembrane region" description="Helical" evidence="1">
    <location>
        <begin position="77"/>
        <end position="95"/>
    </location>
</feature>
<keyword evidence="1" id="KW-1133">Transmembrane helix</keyword>
<accession>A0A844YFS7</accession>
<evidence type="ECO:0000256" key="1">
    <source>
        <dbReference type="SAM" id="Phobius"/>
    </source>
</evidence>
<dbReference type="Proteomes" id="UP000445582">
    <property type="component" value="Unassembled WGS sequence"/>
</dbReference>